<evidence type="ECO:0000313" key="4">
    <source>
        <dbReference type="Proteomes" id="UP000053244"/>
    </source>
</evidence>
<dbReference type="RefSeq" id="WP_067690560.1">
    <property type="nucleotide sequence ID" value="NZ_LLZH01000121.1"/>
</dbReference>
<feature type="chain" id="PRO_5007055113" evidence="2">
    <location>
        <begin position="31"/>
        <end position="675"/>
    </location>
</feature>
<dbReference type="Gene3D" id="2.130.10.10">
    <property type="entry name" value="YVTN repeat-like/Quinoprotein amine dehydrogenase"/>
    <property type="match status" value="1"/>
</dbReference>
<protein>
    <submittedName>
        <fullName evidence="3">Uncharacterized protein</fullName>
    </submittedName>
</protein>
<organism evidence="3 4">
    <name type="scientific">Actinoplanes awajinensis subsp. mycoplanecinus</name>
    <dbReference type="NCBI Taxonomy" id="135947"/>
    <lineage>
        <taxon>Bacteria</taxon>
        <taxon>Bacillati</taxon>
        <taxon>Actinomycetota</taxon>
        <taxon>Actinomycetes</taxon>
        <taxon>Micromonosporales</taxon>
        <taxon>Micromonosporaceae</taxon>
        <taxon>Actinoplanes</taxon>
    </lineage>
</organism>
<gene>
    <name evidence="3" type="ORF">ADL15_15645</name>
</gene>
<accession>A0A0X3UPW5</accession>
<dbReference type="SUPFAM" id="SSF63825">
    <property type="entry name" value="YWTD domain"/>
    <property type="match status" value="1"/>
</dbReference>
<dbReference type="AlphaFoldDB" id="A0A0X3UPW5"/>
<proteinExistence type="predicted"/>
<dbReference type="SUPFAM" id="SSF50969">
    <property type="entry name" value="YVTN repeat-like/Quinoprotein amine dehydrogenase"/>
    <property type="match status" value="1"/>
</dbReference>
<evidence type="ECO:0000256" key="1">
    <source>
        <dbReference type="SAM" id="MobiDB-lite"/>
    </source>
</evidence>
<dbReference type="OrthoDB" id="4332189at2"/>
<evidence type="ECO:0000313" key="3">
    <source>
        <dbReference type="EMBL" id="KUL34510.1"/>
    </source>
</evidence>
<evidence type="ECO:0000256" key="2">
    <source>
        <dbReference type="SAM" id="SignalP"/>
    </source>
</evidence>
<dbReference type="InterPro" id="IPR015943">
    <property type="entry name" value="WD40/YVTN_repeat-like_dom_sf"/>
</dbReference>
<dbReference type="InterPro" id="IPR011044">
    <property type="entry name" value="Quino_amine_DH_bsu"/>
</dbReference>
<feature type="region of interest" description="Disordered" evidence="1">
    <location>
        <begin position="346"/>
        <end position="367"/>
    </location>
</feature>
<sequence>MRISRAALAATLLAGATAAGLGLSTGPAVADSDQRLPIESFGDLAVDAVHQRVFVSDPTSGKVVATNYQGHELAEVTNLPGAQGLALSADSSRLYAVVGDADAIVAFSAETLTEVDRYSVGAGRWPGDVAVSGDKLWFSYDESRFDGSGRFGSLDLTTRAVNLHQRAADVSSFNGPPELSWHPSAPGLLTLTDVRSTGGDIAVYNVSTGTEELQFETLANGYVDDVAITGDGAQLYRAGYSGAYRIGVPGGAGTKVFTGLEHFTAVDVAAGGQIAVAVRNVTAENDLAVFAPGATEPELSFALPKPAGIDFFSEVVKRGIAWEPGGPRLFAIATQGAGYWLHTLNDPDPVEPDPTVSTSPQPEESGIELTGPLSFPWGTPLTMSGQFNANWGERSGLTLHVTRYDNGTSTGTVLKDVQTGAVGVYSFTDLPPFIGEYRYVVSFPGDASFTASSVQRVVGVDRAVPSLELTRSSQGGALAYGSTVAVTATLGRTYRSRVVEIWADPYGSEPNRLVKRATVNSAGKLTASVKVTRNTWVTARFPGDEVSNPTSYRMNVWTKVNASTKLSRHYKTAKIGSTAYQYFRKSKNPLITQTMTPYPGRKVRTIIEVWKGGEWQLWSGRYTKLSASGKASFTFVTGAKVGKRFRVRAEYLNGSSGDTVNYNSAGAWKYFTYTK</sequence>
<feature type="signal peptide" evidence="2">
    <location>
        <begin position="1"/>
        <end position="30"/>
    </location>
</feature>
<dbReference type="Proteomes" id="UP000053244">
    <property type="component" value="Unassembled WGS sequence"/>
</dbReference>
<reference evidence="3 4" key="1">
    <citation type="submission" date="2015-10" db="EMBL/GenBank/DDBJ databases">
        <authorList>
            <person name="Gilbert D.G."/>
        </authorList>
    </citation>
    <scope>NUCLEOTIDE SEQUENCE [LARGE SCALE GENOMIC DNA]</scope>
    <source>
        <strain evidence="3 4">NRRL B-16712</strain>
    </source>
</reference>
<dbReference type="EMBL" id="LLZH01000121">
    <property type="protein sequence ID" value="KUL34510.1"/>
    <property type="molecule type" value="Genomic_DNA"/>
</dbReference>
<keyword evidence="2" id="KW-0732">Signal</keyword>
<name>A0A0X3UPW5_9ACTN</name>
<comment type="caution">
    <text evidence="3">The sequence shown here is derived from an EMBL/GenBank/DDBJ whole genome shotgun (WGS) entry which is preliminary data.</text>
</comment>
<keyword evidence="4" id="KW-1185">Reference proteome</keyword>